<protein>
    <submittedName>
        <fullName evidence="1">ABC transporter permease</fullName>
    </submittedName>
</protein>
<accession>A0A6P1ZAT9</accession>
<evidence type="ECO:0000313" key="1">
    <source>
        <dbReference type="EMBL" id="TVM23809.1"/>
    </source>
</evidence>
<name>A0A6P1ZAT9_9BACT</name>
<comment type="caution">
    <text evidence="1">The sequence shown here is derived from an EMBL/GenBank/DDBJ whole genome shotgun (WGS) entry which is preliminary data.</text>
</comment>
<gene>
    <name evidence="1" type="ORF">DQK91_23500</name>
</gene>
<feature type="non-terminal residue" evidence="1">
    <location>
        <position position="63"/>
    </location>
</feature>
<sequence>MDSIPGLKAYAPRLNGFARLSSDQRTDVARVVAIDDEAEASGYRLKFIIRDGEYLSPDDGPQA</sequence>
<evidence type="ECO:0000313" key="2">
    <source>
        <dbReference type="Proteomes" id="UP000434052"/>
    </source>
</evidence>
<dbReference type="EMBL" id="QMIF01000348">
    <property type="protein sequence ID" value="TVM23809.1"/>
    <property type="molecule type" value="Genomic_DNA"/>
</dbReference>
<dbReference type="RefSeq" id="WP_208738371.1">
    <property type="nucleotide sequence ID" value="NZ_QMIF01000348.1"/>
</dbReference>
<dbReference type="AlphaFoldDB" id="A0A6P1ZAT9"/>
<dbReference type="Proteomes" id="UP000434052">
    <property type="component" value="Unassembled WGS sequence"/>
</dbReference>
<proteinExistence type="predicted"/>
<organism evidence="1 2">
    <name type="scientific">Oceanidesulfovibrio marinus</name>
    <dbReference type="NCBI Taxonomy" id="370038"/>
    <lineage>
        <taxon>Bacteria</taxon>
        <taxon>Pseudomonadati</taxon>
        <taxon>Thermodesulfobacteriota</taxon>
        <taxon>Desulfovibrionia</taxon>
        <taxon>Desulfovibrionales</taxon>
        <taxon>Desulfovibrionaceae</taxon>
        <taxon>Oceanidesulfovibrio</taxon>
    </lineage>
</organism>
<reference evidence="1 2" key="1">
    <citation type="submission" date="2018-06" db="EMBL/GenBank/DDBJ databases">
        <title>Complete genome of Desulfovibrio marinus P48SEP.</title>
        <authorList>
            <person name="Crispim J.S."/>
            <person name="Vidigal P.M.P."/>
            <person name="Silva L.C.F."/>
            <person name="Araujo L.C."/>
            <person name="Laguardia C.N."/>
            <person name="Dias R.S."/>
            <person name="Sousa M.P."/>
            <person name="Paula S.O."/>
            <person name="Silva C."/>
        </authorList>
    </citation>
    <scope>NUCLEOTIDE SEQUENCE [LARGE SCALE GENOMIC DNA]</scope>
    <source>
        <strain evidence="1 2">P48SEP</strain>
    </source>
</reference>